<dbReference type="CDD" id="cd04496">
    <property type="entry name" value="SSB_OBF"/>
    <property type="match status" value="1"/>
</dbReference>
<gene>
    <name evidence="5" type="ORF">QC818_14360</name>
</gene>
<evidence type="ECO:0000256" key="4">
    <source>
        <dbReference type="SAM" id="MobiDB-lite"/>
    </source>
</evidence>
<dbReference type="PROSITE" id="PS50935">
    <property type="entry name" value="SSB"/>
    <property type="match status" value="1"/>
</dbReference>
<dbReference type="GO" id="GO:0003677">
    <property type="term" value="F:DNA binding"/>
    <property type="evidence" value="ECO:0007669"/>
    <property type="project" value="UniProtKB-KW"/>
</dbReference>
<feature type="region of interest" description="Disordered" evidence="4">
    <location>
        <begin position="103"/>
        <end position="180"/>
    </location>
</feature>
<evidence type="ECO:0000313" key="5">
    <source>
        <dbReference type="EMBL" id="MDR5867972.1"/>
    </source>
</evidence>
<feature type="compositionally biased region" description="Gly residues" evidence="4">
    <location>
        <begin position="142"/>
        <end position="155"/>
    </location>
</feature>
<dbReference type="SUPFAM" id="SSF50249">
    <property type="entry name" value="Nucleic acid-binding proteins"/>
    <property type="match status" value="1"/>
</dbReference>
<organism evidence="5 6">
    <name type="scientific">Halomonas koreensis</name>
    <dbReference type="NCBI Taxonomy" id="245385"/>
    <lineage>
        <taxon>Bacteria</taxon>
        <taxon>Pseudomonadati</taxon>
        <taxon>Pseudomonadota</taxon>
        <taxon>Gammaproteobacteria</taxon>
        <taxon>Oceanospirillales</taxon>
        <taxon>Halomonadaceae</taxon>
        <taxon>Halomonas</taxon>
    </lineage>
</organism>
<evidence type="ECO:0000256" key="1">
    <source>
        <dbReference type="ARBA" id="ARBA00023125"/>
    </source>
</evidence>
<evidence type="ECO:0000256" key="3">
    <source>
        <dbReference type="RuleBase" id="RU000524"/>
    </source>
</evidence>
<dbReference type="Pfam" id="PF00436">
    <property type="entry name" value="SSB"/>
    <property type="match status" value="1"/>
</dbReference>
<sequence>MSGIYSALGRIGRNAEVRQTQGGTSVAGFPVAVDVGYGDNKTTLWLDASIWGKRAESGLIQYLVKGQQVWVAGEIGTREFQKRDGAPGFAVTLKVQEISLAGSPQGQQQNGGYASGQPRQQGGNYGQPQGGQQQGAPAGQPGNPGGQYPQGGAMGGQQQSGNFGAPDPGSFDDFDDEIPF</sequence>
<reference evidence="5 6" key="1">
    <citation type="submission" date="2023-04" db="EMBL/GenBank/DDBJ databases">
        <title>A long-awaited taxogenomic arrangement of the family Halomonadaceae.</title>
        <authorList>
            <person name="De La Haba R."/>
            <person name="Chuvochina M."/>
            <person name="Wittouck S."/>
            <person name="Arahal D.R."/>
            <person name="Sanchez-Porro C."/>
            <person name="Hugenholtz P."/>
            <person name="Ventosa A."/>
        </authorList>
    </citation>
    <scope>NUCLEOTIDE SEQUENCE [LARGE SCALE GENOMIC DNA]</scope>
    <source>
        <strain evidence="5 6">DSM 23530</strain>
    </source>
</reference>
<keyword evidence="6" id="KW-1185">Reference proteome</keyword>
<dbReference type="Gene3D" id="2.40.50.140">
    <property type="entry name" value="Nucleic acid-binding proteins"/>
    <property type="match status" value="1"/>
</dbReference>
<dbReference type="Proteomes" id="UP001264519">
    <property type="component" value="Unassembled WGS sequence"/>
</dbReference>
<evidence type="ECO:0000256" key="2">
    <source>
        <dbReference type="PROSITE-ProRule" id="PRU00252"/>
    </source>
</evidence>
<comment type="caution">
    <text evidence="5">The sequence shown here is derived from an EMBL/GenBank/DDBJ whole genome shotgun (WGS) entry which is preliminary data.</text>
</comment>
<proteinExistence type="predicted"/>
<accession>A0ABU1G659</accession>
<feature type="compositionally biased region" description="Polar residues" evidence="4">
    <location>
        <begin position="103"/>
        <end position="112"/>
    </location>
</feature>
<dbReference type="PANTHER" id="PTHR10302">
    <property type="entry name" value="SINGLE-STRANDED DNA-BINDING PROTEIN"/>
    <property type="match status" value="1"/>
</dbReference>
<evidence type="ECO:0000313" key="6">
    <source>
        <dbReference type="Proteomes" id="UP001264519"/>
    </source>
</evidence>
<dbReference type="RefSeq" id="WP_309653553.1">
    <property type="nucleotide sequence ID" value="NZ_JARWAK010000013.1"/>
</dbReference>
<dbReference type="NCBIfam" id="TIGR00621">
    <property type="entry name" value="ssb"/>
    <property type="match status" value="1"/>
</dbReference>
<dbReference type="InterPro" id="IPR011344">
    <property type="entry name" value="ssDNA-bd"/>
</dbReference>
<dbReference type="InterPro" id="IPR000424">
    <property type="entry name" value="Primosome_PriB/ssb"/>
</dbReference>
<feature type="compositionally biased region" description="Acidic residues" evidence="4">
    <location>
        <begin position="170"/>
        <end position="180"/>
    </location>
</feature>
<protein>
    <recommendedName>
        <fullName evidence="3">Single-stranded DNA-binding protein</fullName>
    </recommendedName>
</protein>
<dbReference type="EMBL" id="JARWAK010000013">
    <property type="protein sequence ID" value="MDR5867972.1"/>
    <property type="molecule type" value="Genomic_DNA"/>
</dbReference>
<dbReference type="PANTHER" id="PTHR10302:SF0">
    <property type="entry name" value="SINGLE-STRANDED DNA-BINDING PROTEIN, MITOCHONDRIAL"/>
    <property type="match status" value="1"/>
</dbReference>
<keyword evidence="1 2" id="KW-0238">DNA-binding</keyword>
<dbReference type="InterPro" id="IPR012340">
    <property type="entry name" value="NA-bd_OB-fold"/>
</dbReference>
<feature type="compositionally biased region" description="Gly residues" evidence="4">
    <location>
        <begin position="123"/>
        <end position="133"/>
    </location>
</feature>
<name>A0ABU1G659_9GAMM</name>